<dbReference type="EMBL" id="JAYWIO010000006">
    <property type="protein sequence ID" value="KAK7256995.1"/>
    <property type="molecule type" value="Genomic_DNA"/>
</dbReference>
<dbReference type="InterPro" id="IPR001810">
    <property type="entry name" value="F-box_dom"/>
</dbReference>
<protein>
    <recommendedName>
        <fullName evidence="2">F-box domain-containing protein</fullName>
    </recommendedName>
</protein>
<feature type="domain" description="F-box" evidence="2">
    <location>
        <begin position="14"/>
        <end position="54"/>
    </location>
</feature>
<dbReference type="PANTHER" id="PTHR31672">
    <property type="entry name" value="BNACNNG10540D PROTEIN"/>
    <property type="match status" value="1"/>
</dbReference>
<dbReference type="SMART" id="SM00256">
    <property type="entry name" value="FBOX"/>
    <property type="match status" value="1"/>
</dbReference>
<gene>
    <name evidence="3" type="ORF">RIF29_30649</name>
</gene>
<organism evidence="3 4">
    <name type="scientific">Crotalaria pallida</name>
    <name type="common">Smooth rattlebox</name>
    <name type="synonym">Crotalaria striata</name>
    <dbReference type="NCBI Taxonomy" id="3830"/>
    <lineage>
        <taxon>Eukaryota</taxon>
        <taxon>Viridiplantae</taxon>
        <taxon>Streptophyta</taxon>
        <taxon>Embryophyta</taxon>
        <taxon>Tracheophyta</taxon>
        <taxon>Spermatophyta</taxon>
        <taxon>Magnoliopsida</taxon>
        <taxon>eudicotyledons</taxon>
        <taxon>Gunneridae</taxon>
        <taxon>Pentapetalae</taxon>
        <taxon>rosids</taxon>
        <taxon>fabids</taxon>
        <taxon>Fabales</taxon>
        <taxon>Fabaceae</taxon>
        <taxon>Papilionoideae</taxon>
        <taxon>50 kb inversion clade</taxon>
        <taxon>genistoids sensu lato</taxon>
        <taxon>core genistoids</taxon>
        <taxon>Crotalarieae</taxon>
        <taxon>Crotalaria</taxon>
    </lineage>
</organism>
<sequence>METDCARSRHSPFLLEELIEEILSRLPVKSLAQCRCVSKSWYLLISDPKFIKLHLDRSPKYANLVLTLESLSLENDETENDETENDETDNDETEVANPDAFGNPSCHMANERHWS</sequence>
<proteinExistence type="predicted"/>
<accession>A0AAN9ELK3</accession>
<comment type="caution">
    <text evidence="3">The sequence shown here is derived from an EMBL/GenBank/DDBJ whole genome shotgun (WGS) entry which is preliminary data.</text>
</comment>
<evidence type="ECO:0000259" key="2">
    <source>
        <dbReference type="SMART" id="SM00256"/>
    </source>
</evidence>
<dbReference type="AlphaFoldDB" id="A0AAN9ELK3"/>
<dbReference type="Proteomes" id="UP001372338">
    <property type="component" value="Unassembled WGS sequence"/>
</dbReference>
<feature type="region of interest" description="Disordered" evidence="1">
    <location>
        <begin position="72"/>
        <end position="115"/>
    </location>
</feature>
<dbReference type="PANTHER" id="PTHR31672:SF13">
    <property type="entry name" value="F-BOX PROTEIN CPR30-LIKE"/>
    <property type="match status" value="1"/>
</dbReference>
<feature type="compositionally biased region" description="Acidic residues" evidence="1">
    <location>
        <begin position="74"/>
        <end position="94"/>
    </location>
</feature>
<evidence type="ECO:0000313" key="3">
    <source>
        <dbReference type="EMBL" id="KAK7256995.1"/>
    </source>
</evidence>
<dbReference type="InterPro" id="IPR050796">
    <property type="entry name" value="SCF_F-box_component"/>
</dbReference>
<dbReference type="Gene3D" id="1.20.1280.50">
    <property type="match status" value="1"/>
</dbReference>
<evidence type="ECO:0000256" key="1">
    <source>
        <dbReference type="SAM" id="MobiDB-lite"/>
    </source>
</evidence>
<keyword evidence="4" id="KW-1185">Reference proteome</keyword>
<name>A0AAN9ELK3_CROPI</name>
<evidence type="ECO:0000313" key="4">
    <source>
        <dbReference type="Proteomes" id="UP001372338"/>
    </source>
</evidence>
<dbReference type="SUPFAM" id="SSF81383">
    <property type="entry name" value="F-box domain"/>
    <property type="match status" value="1"/>
</dbReference>
<reference evidence="3 4" key="1">
    <citation type="submission" date="2024-01" db="EMBL/GenBank/DDBJ databases">
        <title>The genomes of 5 underutilized Papilionoideae crops provide insights into root nodulation and disease resistanc.</title>
        <authorList>
            <person name="Yuan L."/>
        </authorList>
    </citation>
    <scope>NUCLEOTIDE SEQUENCE [LARGE SCALE GENOMIC DNA]</scope>
    <source>
        <strain evidence="3">ZHUSHIDOU_FW_LH</strain>
        <tissue evidence="3">Leaf</tissue>
    </source>
</reference>
<dbReference type="Pfam" id="PF00646">
    <property type="entry name" value="F-box"/>
    <property type="match status" value="1"/>
</dbReference>
<dbReference type="InterPro" id="IPR036047">
    <property type="entry name" value="F-box-like_dom_sf"/>
</dbReference>